<dbReference type="Proteomes" id="UP001069145">
    <property type="component" value="Unassembled WGS sequence"/>
</dbReference>
<dbReference type="HAMAP" id="MF_01217">
    <property type="entry name" value="Acyl_carrier"/>
    <property type="match status" value="1"/>
</dbReference>
<evidence type="ECO:0000313" key="15">
    <source>
        <dbReference type="Proteomes" id="UP000594771"/>
    </source>
</evidence>
<dbReference type="Proteomes" id="UP000594771">
    <property type="component" value="Chromosome"/>
</dbReference>
<evidence type="ECO:0000256" key="4">
    <source>
        <dbReference type="ARBA" id="ARBA00022832"/>
    </source>
</evidence>
<evidence type="ECO:0000313" key="13">
    <source>
        <dbReference type="EMBL" id="RAV80912.1"/>
    </source>
</evidence>
<sequence length="81" mass="9272">MEERKIFDIIREMISERFGLEDEKIDKTTHLSKDLGADSLDIVELVMTLEDYFKVSIPDSTADHIETLEELVDAISLAKKS</sequence>
<dbReference type="PANTHER" id="PTHR20863">
    <property type="entry name" value="ACYL CARRIER PROTEIN"/>
    <property type="match status" value="1"/>
</dbReference>
<feature type="modified residue" description="O-(pantetheine 4'-phosphoryl)serine" evidence="7">
    <location>
        <position position="39"/>
    </location>
</feature>
<evidence type="ECO:0000256" key="5">
    <source>
        <dbReference type="ARBA" id="ARBA00023098"/>
    </source>
</evidence>
<organism evidence="13 14">
    <name type="scientific">Aerococcus urinae</name>
    <dbReference type="NCBI Taxonomy" id="1376"/>
    <lineage>
        <taxon>Bacteria</taxon>
        <taxon>Bacillati</taxon>
        <taxon>Bacillota</taxon>
        <taxon>Bacilli</taxon>
        <taxon>Lactobacillales</taxon>
        <taxon>Aerococcaceae</taxon>
        <taxon>Aerococcus</taxon>
    </lineage>
</organism>
<evidence type="ECO:0000313" key="16">
    <source>
        <dbReference type="Proteomes" id="UP001069145"/>
    </source>
</evidence>
<feature type="domain" description="Carrier" evidence="10">
    <location>
        <begin position="4"/>
        <end position="79"/>
    </location>
</feature>
<dbReference type="GeneID" id="89333759"/>
<evidence type="ECO:0000256" key="9">
    <source>
        <dbReference type="RuleBase" id="RU003545"/>
    </source>
</evidence>
<evidence type="ECO:0000313" key="12">
    <source>
        <dbReference type="EMBL" id="QPS01273.1"/>
    </source>
</evidence>
<keyword evidence="6 7" id="KW-0275">Fatty acid biosynthesis</keyword>
<evidence type="ECO:0000256" key="3">
    <source>
        <dbReference type="ARBA" id="ARBA00022553"/>
    </source>
</evidence>
<dbReference type="OrthoDB" id="9804551at2"/>
<dbReference type="KEGG" id="aun:AWM73_02180"/>
<dbReference type="EMBL" id="JAOTML010000003">
    <property type="protein sequence ID" value="MCY3053199.1"/>
    <property type="molecule type" value="Genomic_DNA"/>
</dbReference>
<protein>
    <recommendedName>
        <fullName evidence="7 8">Acyl carrier protein</fullName>
        <shortName evidence="7">ACP</shortName>
    </recommendedName>
</protein>
<dbReference type="InterPro" id="IPR003231">
    <property type="entry name" value="ACP"/>
</dbReference>
<dbReference type="NCBIfam" id="TIGR00517">
    <property type="entry name" value="acyl_carrier"/>
    <property type="match status" value="1"/>
</dbReference>
<evidence type="ECO:0000259" key="10">
    <source>
        <dbReference type="PROSITE" id="PS50075"/>
    </source>
</evidence>
<dbReference type="NCBIfam" id="NF002150">
    <property type="entry name" value="PRK00982.1-4"/>
    <property type="match status" value="1"/>
</dbReference>
<gene>
    <name evidence="7 13" type="primary">acpP</name>
    <name evidence="13" type="ORF">DBT54_02675</name>
    <name evidence="12" type="ORF">I6G68_07870</name>
    <name evidence="11" type="ORF">ODY43_04265</name>
</gene>
<reference evidence="13 14" key="1">
    <citation type="submission" date="2018-04" db="EMBL/GenBank/DDBJ databases">
        <title>Aerococcus urinae genomes.</title>
        <authorList>
            <person name="Hilt E."/>
            <person name="Gilbert N.M."/>
            <person name="Thomas-White K."/>
            <person name="Putonti C."/>
            <person name="Lewis A.L."/>
            <person name="Visck K.L."/>
            <person name="Wolfe A.J."/>
        </authorList>
    </citation>
    <scope>NUCLEOTIDE SEQUENCE [LARGE SCALE GENOMIC DNA]</scope>
    <source>
        <strain evidence="13 14">UMB7480</strain>
    </source>
</reference>
<accession>A0A0X8FDU4</accession>
<keyword evidence="5 7" id="KW-0443">Lipid metabolism</keyword>
<keyword evidence="7" id="KW-0963">Cytoplasm</keyword>
<comment type="pathway">
    <text evidence="7 9">Lipid metabolism; fatty acid biosynthesis.</text>
</comment>
<evidence type="ECO:0000256" key="2">
    <source>
        <dbReference type="ARBA" id="ARBA00022516"/>
    </source>
</evidence>
<dbReference type="SUPFAM" id="SSF47336">
    <property type="entry name" value="ACP-like"/>
    <property type="match status" value="1"/>
</dbReference>
<dbReference type="GO" id="GO:0005737">
    <property type="term" value="C:cytoplasm"/>
    <property type="evidence" value="ECO:0007669"/>
    <property type="project" value="UniProtKB-SubCell"/>
</dbReference>
<dbReference type="EMBL" id="CP065662">
    <property type="protein sequence ID" value="QPS01273.1"/>
    <property type="molecule type" value="Genomic_DNA"/>
</dbReference>
<comment type="subcellular location">
    <subcellularLocation>
        <location evidence="7">Cytoplasm</location>
    </subcellularLocation>
</comment>
<dbReference type="AlphaFoldDB" id="A0A0X8FDU4"/>
<evidence type="ECO:0000256" key="6">
    <source>
        <dbReference type="ARBA" id="ARBA00023160"/>
    </source>
</evidence>
<evidence type="ECO:0000256" key="8">
    <source>
        <dbReference type="NCBIfam" id="TIGR00517"/>
    </source>
</evidence>
<comment type="function">
    <text evidence="7 9">Carrier of the growing fatty acid chain in fatty acid biosynthesis.</text>
</comment>
<comment type="PTM">
    <text evidence="7">4'-phosphopantetheine is transferred from CoA to a specific serine of apo-ACP by AcpS. This modification is essential for activity because fatty acids are bound in thioester linkage to the sulfhydryl of the prosthetic group.</text>
</comment>
<dbReference type="InterPro" id="IPR006162">
    <property type="entry name" value="Ppantetheine_attach_site"/>
</dbReference>
<reference evidence="11" key="3">
    <citation type="submission" date="2022-09" db="EMBL/GenBank/DDBJ databases">
        <title>Aerococcus urinae taxonomy study.</title>
        <authorList>
            <person name="Christensen J."/>
            <person name="Senneby E."/>
        </authorList>
    </citation>
    <scope>NUCLEOTIDE SEQUENCE</scope>
    <source>
        <strain evidence="11">NLD-066-U95</strain>
    </source>
</reference>
<dbReference type="PROSITE" id="PS50075">
    <property type="entry name" value="CARRIER"/>
    <property type="match status" value="1"/>
</dbReference>
<proteinExistence type="inferred from homology"/>
<dbReference type="UniPathway" id="UPA00094"/>
<dbReference type="GO" id="GO:0000036">
    <property type="term" value="F:acyl carrier activity"/>
    <property type="evidence" value="ECO:0007669"/>
    <property type="project" value="UniProtKB-UniRule"/>
</dbReference>
<keyword evidence="2 7" id="KW-0444">Lipid biosynthesis</keyword>
<keyword evidence="4 7" id="KW-0276">Fatty acid metabolism</keyword>
<comment type="similarity">
    <text evidence="7">Belongs to the acyl carrier protein (ACP) family.</text>
</comment>
<keyword evidence="1 7" id="KW-0596">Phosphopantetheine</keyword>
<dbReference type="PANTHER" id="PTHR20863:SF76">
    <property type="entry name" value="CARRIER DOMAIN-CONTAINING PROTEIN"/>
    <property type="match status" value="1"/>
</dbReference>
<evidence type="ECO:0000256" key="1">
    <source>
        <dbReference type="ARBA" id="ARBA00022450"/>
    </source>
</evidence>
<dbReference type="RefSeq" id="WP_060777885.1">
    <property type="nucleotide sequence ID" value="NZ_CAJHLF010000003.1"/>
</dbReference>
<dbReference type="Proteomes" id="UP000251923">
    <property type="component" value="Unassembled WGS sequence"/>
</dbReference>
<dbReference type="Pfam" id="PF00550">
    <property type="entry name" value="PP-binding"/>
    <property type="match status" value="1"/>
</dbReference>
<dbReference type="Gene3D" id="1.10.1200.10">
    <property type="entry name" value="ACP-like"/>
    <property type="match status" value="1"/>
</dbReference>
<reference evidence="12 15" key="2">
    <citation type="submission" date="2020-12" db="EMBL/GenBank/DDBJ databases">
        <title>FDA dAtabase for Regulatory Grade micrObial Sequences (FDA-ARGOS): Supporting development and validation of Infectious Disease Dx tests.</title>
        <authorList>
            <person name="Sproer C."/>
            <person name="Gronow S."/>
            <person name="Severitt S."/>
            <person name="Schroder I."/>
            <person name="Tallon L."/>
            <person name="Sadzewicz L."/>
            <person name="Zhao X."/>
            <person name="Boylan J."/>
            <person name="Ott S."/>
            <person name="Bowen H."/>
            <person name="Vavikolanu K."/>
            <person name="Mehta A."/>
            <person name="Aluvathingal J."/>
            <person name="Nadendla S."/>
            <person name="Lowell S."/>
            <person name="Myers T."/>
            <person name="Yan Y."/>
            <person name="Sichtig H."/>
        </authorList>
    </citation>
    <scope>NUCLEOTIDE SEQUENCE [LARGE SCALE GENOMIC DNA]</scope>
    <source>
        <strain evidence="12 15">FDAARGOS_911</strain>
    </source>
</reference>
<dbReference type="EMBL" id="QMHM01000003">
    <property type="protein sequence ID" value="RAV80912.1"/>
    <property type="molecule type" value="Genomic_DNA"/>
</dbReference>
<dbReference type="NCBIfam" id="NF002148">
    <property type="entry name" value="PRK00982.1-2"/>
    <property type="match status" value="1"/>
</dbReference>
<evidence type="ECO:0000313" key="11">
    <source>
        <dbReference type="EMBL" id="MCY3053199.1"/>
    </source>
</evidence>
<evidence type="ECO:0000256" key="7">
    <source>
        <dbReference type="HAMAP-Rule" id="MF_01217"/>
    </source>
</evidence>
<evidence type="ECO:0000313" key="14">
    <source>
        <dbReference type="Proteomes" id="UP000251923"/>
    </source>
</evidence>
<dbReference type="InterPro" id="IPR036736">
    <property type="entry name" value="ACP-like_sf"/>
</dbReference>
<name>A0A0X8FDU4_9LACT</name>
<comment type="PTM">
    <text evidence="9">4'-phosphopantetheine is transferred from CoA to a specific serine of apo-ACP by acpS.</text>
</comment>
<keyword evidence="3 7" id="KW-0597">Phosphoprotein</keyword>
<dbReference type="PROSITE" id="PS00012">
    <property type="entry name" value="PHOSPHOPANTETHEINE"/>
    <property type="match status" value="1"/>
</dbReference>
<dbReference type="GO" id="GO:0000035">
    <property type="term" value="F:acyl binding"/>
    <property type="evidence" value="ECO:0007669"/>
    <property type="project" value="TreeGrafter"/>
</dbReference>
<dbReference type="InterPro" id="IPR009081">
    <property type="entry name" value="PP-bd_ACP"/>
</dbReference>
<keyword evidence="16" id="KW-1185">Reference proteome</keyword>